<feature type="transmembrane region" description="Helical" evidence="7">
    <location>
        <begin position="21"/>
        <end position="43"/>
    </location>
</feature>
<keyword evidence="2 7" id="KW-0813">Transport</keyword>
<dbReference type="Gene3D" id="1.10.3720.10">
    <property type="entry name" value="MetI-like"/>
    <property type="match status" value="1"/>
</dbReference>
<keyword evidence="4 7" id="KW-0812">Transmembrane</keyword>
<feature type="transmembrane region" description="Helical" evidence="7">
    <location>
        <begin position="192"/>
        <end position="217"/>
    </location>
</feature>
<keyword evidence="6 7" id="KW-0472">Membrane</keyword>
<evidence type="ECO:0000256" key="2">
    <source>
        <dbReference type="ARBA" id="ARBA00022448"/>
    </source>
</evidence>
<dbReference type="InterPro" id="IPR035906">
    <property type="entry name" value="MetI-like_sf"/>
</dbReference>
<feature type="transmembrane region" description="Helical" evidence="7">
    <location>
        <begin position="153"/>
        <end position="171"/>
    </location>
</feature>
<sequence>MKKKNYAGQSSGKFMKLFKKILLYTVLLFGVLATLFPFFYMIVLATRGRSEIFSYPPPLWFGDSLAENYNSLMASLPFYKNILNSLIVSTSATVLTLFFCALGGYGFAKYEFKGKNKLFFLMLSTMMIPMLLGVIPWYIMMTEFGWLNSFKPLIIPGAANAFGIFLMTQFMEDIPDELMEAARIDGAGEFEMFYKIVLPLSLPGLGTLAILTFLGSWNNYMQALLVLESEAKYTIPVALSMLRGKVDQNWGAQMVGTAMGIAPIIGVFMLASKQFIAGITEGSIKG</sequence>
<dbReference type="GO" id="GO:0055085">
    <property type="term" value="P:transmembrane transport"/>
    <property type="evidence" value="ECO:0007669"/>
    <property type="project" value="InterPro"/>
</dbReference>
<dbReference type="InterPro" id="IPR000515">
    <property type="entry name" value="MetI-like"/>
</dbReference>
<dbReference type="PANTHER" id="PTHR43744">
    <property type="entry name" value="ABC TRANSPORTER PERMEASE PROTEIN MG189-RELATED-RELATED"/>
    <property type="match status" value="1"/>
</dbReference>
<evidence type="ECO:0000313" key="11">
    <source>
        <dbReference type="Proteomes" id="UP000244089"/>
    </source>
</evidence>
<name>A0A2T5RQB6_9FIRM</name>
<evidence type="ECO:0000259" key="8">
    <source>
        <dbReference type="PROSITE" id="PS50928"/>
    </source>
</evidence>
<dbReference type="SUPFAM" id="SSF161098">
    <property type="entry name" value="MetI-like"/>
    <property type="match status" value="1"/>
</dbReference>
<evidence type="ECO:0000256" key="1">
    <source>
        <dbReference type="ARBA" id="ARBA00004651"/>
    </source>
</evidence>
<dbReference type="PANTHER" id="PTHR43744:SF12">
    <property type="entry name" value="ABC TRANSPORTER PERMEASE PROTEIN MG189-RELATED"/>
    <property type="match status" value="1"/>
</dbReference>
<evidence type="ECO:0000313" key="12">
    <source>
        <dbReference type="Proteomes" id="UP000295176"/>
    </source>
</evidence>
<dbReference type="Proteomes" id="UP000244089">
    <property type="component" value="Unassembled WGS sequence"/>
</dbReference>
<dbReference type="EMBL" id="SNXX01000003">
    <property type="protein sequence ID" value="TDQ01726.1"/>
    <property type="molecule type" value="Genomic_DNA"/>
</dbReference>
<evidence type="ECO:0000256" key="7">
    <source>
        <dbReference type="RuleBase" id="RU363032"/>
    </source>
</evidence>
<comment type="subcellular location">
    <subcellularLocation>
        <location evidence="1 7">Cell membrane</location>
        <topology evidence="1 7">Multi-pass membrane protein</topology>
    </subcellularLocation>
</comment>
<dbReference type="Proteomes" id="UP000295176">
    <property type="component" value="Unassembled WGS sequence"/>
</dbReference>
<feature type="transmembrane region" description="Helical" evidence="7">
    <location>
        <begin position="250"/>
        <end position="271"/>
    </location>
</feature>
<dbReference type="RefSeq" id="WP_108138106.1">
    <property type="nucleotide sequence ID" value="NZ_JBQPXQ010000005.1"/>
</dbReference>
<organism evidence="9 11">
    <name type="scientific">Halanaerobium saccharolyticum</name>
    <dbReference type="NCBI Taxonomy" id="43595"/>
    <lineage>
        <taxon>Bacteria</taxon>
        <taxon>Bacillati</taxon>
        <taxon>Bacillota</taxon>
        <taxon>Clostridia</taxon>
        <taxon>Halanaerobiales</taxon>
        <taxon>Halanaerobiaceae</taxon>
        <taxon>Halanaerobium</taxon>
    </lineage>
</organism>
<evidence type="ECO:0000256" key="3">
    <source>
        <dbReference type="ARBA" id="ARBA00022475"/>
    </source>
</evidence>
<keyword evidence="5 7" id="KW-1133">Transmembrane helix</keyword>
<evidence type="ECO:0000256" key="4">
    <source>
        <dbReference type="ARBA" id="ARBA00022692"/>
    </source>
</evidence>
<dbReference type="CDD" id="cd06261">
    <property type="entry name" value="TM_PBP2"/>
    <property type="match status" value="1"/>
</dbReference>
<keyword evidence="3" id="KW-1003">Cell membrane</keyword>
<proteinExistence type="inferred from homology"/>
<dbReference type="GO" id="GO:0005886">
    <property type="term" value="C:plasma membrane"/>
    <property type="evidence" value="ECO:0007669"/>
    <property type="project" value="UniProtKB-SubCell"/>
</dbReference>
<gene>
    <name evidence="10" type="ORF">C7957_103132</name>
    <name evidence="9" type="ORF">C8C76_1033</name>
</gene>
<comment type="similarity">
    <text evidence="7">Belongs to the binding-protein-dependent transport system permease family.</text>
</comment>
<feature type="transmembrane region" description="Helical" evidence="7">
    <location>
        <begin position="82"/>
        <end position="107"/>
    </location>
</feature>
<dbReference type="OrthoDB" id="9771544at2"/>
<comment type="caution">
    <text evidence="9">The sequence shown here is derived from an EMBL/GenBank/DDBJ whole genome shotgun (WGS) entry which is preliminary data.</text>
</comment>
<dbReference type="AlphaFoldDB" id="A0A2T5RQB6"/>
<accession>A0A2T5RQB6</accession>
<feature type="transmembrane region" description="Helical" evidence="7">
    <location>
        <begin position="119"/>
        <end position="141"/>
    </location>
</feature>
<feature type="domain" description="ABC transmembrane type-1" evidence="8">
    <location>
        <begin position="82"/>
        <end position="271"/>
    </location>
</feature>
<protein>
    <submittedName>
        <fullName evidence="9">Carbohydrate ABC transporter membrane protein 2 (CUT1 family)</fullName>
    </submittedName>
</protein>
<evidence type="ECO:0000256" key="5">
    <source>
        <dbReference type="ARBA" id="ARBA00022989"/>
    </source>
</evidence>
<evidence type="ECO:0000256" key="6">
    <source>
        <dbReference type="ARBA" id="ARBA00023136"/>
    </source>
</evidence>
<evidence type="ECO:0000313" key="10">
    <source>
        <dbReference type="EMBL" id="TDQ01726.1"/>
    </source>
</evidence>
<dbReference type="Pfam" id="PF00528">
    <property type="entry name" value="BPD_transp_1"/>
    <property type="match status" value="1"/>
</dbReference>
<dbReference type="PROSITE" id="PS50928">
    <property type="entry name" value="ABC_TM1"/>
    <property type="match status" value="1"/>
</dbReference>
<dbReference type="EMBL" id="QAXS01000003">
    <property type="protein sequence ID" value="PTW02149.1"/>
    <property type="molecule type" value="Genomic_DNA"/>
</dbReference>
<evidence type="ECO:0000313" key="9">
    <source>
        <dbReference type="EMBL" id="PTW02149.1"/>
    </source>
</evidence>
<reference evidence="9 11" key="1">
    <citation type="submission" date="2018-04" db="EMBL/GenBank/DDBJ databases">
        <title>Subsurface microbial communities from deep shales in Ohio and West Virginia, USA.</title>
        <authorList>
            <person name="Wrighton K."/>
        </authorList>
    </citation>
    <scope>NUCLEOTIDE SEQUENCE [LARGE SCALE GENOMIC DNA]</scope>
    <source>
        <strain evidence="10 12">MSL 7</strain>
        <strain evidence="9 11">WC1</strain>
    </source>
</reference>